<dbReference type="PROSITE" id="PS01074">
    <property type="entry name" value="TERPENE_SYNTHASES"/>
    <property type="match status" value="1"/>
</dbReference>
<dbReference type="SUPFAM" id="SSF48239">
    <property type="entry name" value="Terpenoid cyclases/Protein prenyltransferases"/>
    <property type="match status" value="2"/>
</dbReference>
<accession>A0A7S8CDR9</accession>
<dbReference type="GO" id="GO:0016866">
    <property type="term" value="F:intramolecular transferase activity"/>
    <property type="evidence" value="ECO:0007669"/>
    <property type="project" value="InterPro"/>
</dbReference>
<dbReference type="GO" id="GO:0005811">
    <property type="term" value="C:lipid droplet"/>
    <property type="evidence" value="ECO:0007669"/>
    <property type="project" value="InterPro"/>
</dbReference>
<dbReference type="InterPro" id="IPR032697">
    <property type="entry name" value="SQ_cyclase_N"/>
</dbReference>
<evidence type="ECO:0000259" key="5">
    <source>
        <dbReference type="Pfam" id="PF13243"/>
    </source>
</evidence>
<evidence type="ECO:0000256" key="3">
    <source>
        <dbReference type="ARBA" id="ARBA00022737"/>
    </source>
</evidence>
<evidence type="ECO:0000259" key="6">
    <source>
        <dbReference type="Pfam" id="PF13249"/>
    </source>
</evidence>
<keyword evidence="4" id="KW-0413">Isomerase</keyword>
<dbReference type="GO" id="GO:0016104">
    <property type="term" value="P:triterpenoid biosynthetic process"/>
    <property type="evidence" value="ECO:0007669"/>
    <property type="project" value="InterPro"/>
</dbReference>
<dbReference type="EMBL" id="CP049742">
    <property type="protein sequence ID" value="QPC48130.1"/>
    <property type="molecule type" value="Genomic_DNA"/>
</dbReference>
<comment type="similarity">
    <text evidence="2">Belongs to the terpene cyclase/mutase family.</text>
</comment>
<dbReference type="InterPro" id="IPR032696">
    <property type="entry name" value="SQ_cyclase_C"/>
</dbReference>
<dbReference type="Gene3D" id="1.50.10.20">
    <property type="match status" value="2"/>
</dbReference>
<keyword evidence="8" id="KW-1185">Reference proteome</keyword>
<organism evidence="7 8">
    <name type="scientific">Mangrovibacillus cuniculi</name>
    <dbReference type="NCBI Taxonomy" id="2593652"/>
    <lineage>
        <taxon>Bacteria</taxon>
        <taxon>Bacillati</taxon>
        <taxon>Bacillota</taxon>
        <taxon>Bacilli</taxon>
        <taxon>Bacillales</taxon>
        <taxon>Bacillaceae</taxon>
        <taxon>Mangrovibacillus</taxon>
    </lineage>
</organism>
<dbReference type="NCBIfam" id="TIGR01787">
    <property type="entry name" value="squalene_cyclas"/>
    <property type="match status" value="1"/>
</dbReference>
<protein>
    <submittedName>
        <fullName evidence="7">Squalene--hopene cyclase</fullName>
    </submittedName>
</protein>
<dbReference type="InterPro" id="IPR008930">
    <property type="entry name" value="Terpenoid_cyclase/PrenylTrfase"/>
</dbReference>
<comment type="pathway">
    <text evidence="1">Secondary metabolite biosynthesis; hopanoid biosynthesis.</text>
</comment>
<dbReference type="SFLD" id="SFLDG01016">
    <property type="entry name" value="Prenyltransferase_Like_2"/>
    <property type="match status" value="1"/>
</dbReference>
<dbReference type="Pfam" id="PF13243">
    <property type="entry name" value="SQHop_cyclase_C"/>
    <property type="match status" value="1"/>
</dbReference>
<dbReference type="PANTHER" id="PTHR11764">
    <property type="entry name" value="TERPENE CYCLASE/MUTASE FAMILY MEMBER"/>
    <property type="match status" value="1"/>
</dbReference>
<feature type="domain" description="Squalene cyclase N-terminal" evidence="6">
    <location>
        <begin position="13"/>
        <end position="281"/>
    </location>
</feature>
<evidence type="ECO:0000256" key="4">
    <source>
        <dbReference type="ARBA" id="ARBA00023235"/>
    </source>
</evidence>
<proteinExistence type="inferred from homology"/>
<reference evidence="7 8" key="1">
    <citation type="submission" date="2019-07" db="EMBL/GenBank/DDBJ databases">
        <title>Genome sequence of 2 isolates from Red Sea Mangroves.</title>
        <authorList>
            <person name="Sefrji F."/>
            <person name="Michoud G."/>
            <person name="Merlino G."/>
            <person name="Daffonchio D."/>
        </authorList>
    </citation>
    <scope>NUCLEOTIDE SEQUENCE [LARGE SCALE GENOMIC DNA]</scope>
    <source>
        <strain evidence="7 8">R1DC41</strain>
    </source>
</reference>
<keyword evidence="3" id="KW-0677">Repeat</keyword>
<dbReference type="PANTHER" id="PTHR11764:SF20">
    <property type="entry name" value="LANOSTEROL SYNTHASE"/>
    <property type="match status" value="1"/>
</dbReference>
<sequence>MSISRVNILIEQLTSSIEDFQVSDGSFRFPFEGPIMTDAYTMILLTSLNQKDHPLIRVLGQRLIKLQTADGTWKLFHDEKNGNLSSTVEAYFALLYSGVCAASDPMMKKAETYIRDMGGLDKVHSITKFMLASHGQYPWSRFFPIPIEILLLPSWSPIHFYDFSSYARVHLAPMLILKHKRYIHFNKHTPSIRHLVIDQRSPTIDTEQRKLLENITTHIHDLVQYPSEEALHRAKNYMLDRTEDDGTYYSYFSSTFFYIYALLATGHLSGSALVRRAVNGVLGHYNPRIQHVENSPSTIWDTALVTYVLQTPGYQATKQVITSAVPFLLKHQHTKKGDWALERKNVEPGGWGFSNSNTIHPDLDDTSAALRALHFQQVDTAAIDRGEKYLLAMQNEAGGSPAFEPNKTKKIYTAFPMDGAEAAAIDPSTPDLTGRVIEYFGTYKNFTLEHTSIRKAVDWLRSKQREDGSWFGRWGVCFIYGTWASVTGLASVGVKPDDDMLKKAVKFLLSTQNPDGGWGESCYSDQKDQYVPLYASTPSQTAWALDGLISVYPTIGNTPSNVALSIEKGMESLCKQLLERNWTYSYPTGAGLPGNFYMYYHSYNWIFPLKALKNYIIWGNETTFPEK</sequence>
<dbReference type="UniPathway" id="UPA00337"/>
<dbReference type="Proteomes" id="UP000593626">
    <property type="component" value="Chromosome"/>
</dbReference>
<gene>
    <name evidence="7" type="ORF">G8O30_14925</name>
</gene>
<dbReference type="InterPro" id="IPR018333">
    <property type="entry name" value="Squalene_cyclase"/>
</dbReference>
<evidence type="ECO:0000256" key="2">
    <source>
        <dbReference type="ARBA" id="ARBA00009755"/>
    </source>
</evidence>
<dbReference type="KEGG" id="mcui:G8O30_14925"/>
<evidence type="ECO:0000256" key="1">
    <source>
        <dbReference type="ARBA" id="ARBA00004999"/>
    </source>
</evidence>
<evidence type="ECO:0000313" key="8">
    <source>
        <dbReference type="Proteomes" id="UP000593626"/>
    </source>
</evidence>
<dbReference type="InterPro" id="IPR002365">
    <property type="entry name" value="Terpene_synthase_CS"/>
</dbReference>
<feature type="domain" description="Squalene cyclase C-terminal" evidence="5">
    <location>
        <begin position="297"/>
        <end position="615"/>
    </location>
</feature>
<name>A0A7S8CDR9_9BACI</name>
<dbReference type="AlphaFoldDB" id="A0A7S8CDR9"/>
<evidence type="ECO:0000313" key="7">
    <source>
        <dbReference type="EMBL" id="QPC48130.1"/>
    </source>
</evidence>
<dbReference type="Pfam" id="PF13249">
    <property type="entry name" value="SQHop_cyclase_N"/>
    <property type="match status" value="1"/>
</dbReference>
<dbReference type="RefSeq" id="WP_239672813.1">
    <property type="nucleotide sequence ID" value="NZ_CP049742.1"/>
</dbReference>